<dbReference type="GO" id="GO:0003677">
    <property type="term" value="F:DNA binding"/>
    <property type="evidence" value="ECO:0007669"/>
    <property type="project" value="InterPro"/>
</dbReference>
<dbReference type="Pfam" id="PF12802">
    <property type="entry name" value="MarR_2"/>
    <property type="match status" value="1"/>
</dbReference>
<dbReference type="OrthoDB" id="56502at2157"/>
<feature type="compositionally biased region" description="Low complexity" evidence="1">
    <location>
        <begin position="281"/>
        <end position="290"/>
    </location>
</feature>
<dbReference type="Proteomes" id="UP000653099">
    <property type="component" value="Unassembled WGS sequence"/>
</dbReference>
<sequence>MTGALEDKRTATRFRILVEIADRQPAVSQGEIADAVGVTSQAVSEYIRDLVADGYVDKEARSRYRVTKEGVDWLFQEAKGLRRVAEHVTEDVLESVQEDAAIATADIEAGDTVTLSLRDGLLHAAPTDTGPATGVATTSAQTGDGVSVTGFEGVIEIDPGRVTVVQVPSARAGGSRAVPAEGVRTVCADASVVVAAGVEAVLSLRDAGIDPETTFAAGDVAAEAAARGVDAVVVVTADAVGRVTDALRDGNVLYEVTEAGAAGGLEVGTDDRDGEHGTPGDGSRSSGTDGSGDDTA</sequence>
<dbReference type="Gene3D" id="1.10.10.10">
    <property type="entry name" value="Winged helix-like DNA-binding domain superfamily/Winged helix DNA-binding domain"/>
    <property type="match status" value="1"/>
</dbReference>
<dbReference type="SMART" id="SM00419">
    <property type="entry name" value="HTH_CRP"/>
    <property type="match status" value="1"/>
</dbReference>
<dbReference type="AlphaFoldDB" id="A0A830EKQ2"/>
<dbReference type="InterPro" id="IPR012015">
    <property type="entry name" value="UCP_HTH_arc"/>
</dbReference>
<dbReference type="Pfam" id="PF25211">
    <property type="entry name" value="DUF7839"/>
    <property type="match status" value="1"/>
</dbReference>
<dbReference type="PANTHER" id="PTHR43704:SF2">
    <property type="entry name" value="HTH CRP-TYPE DOMAIN-CONTAINING PROTEIN"/>
    <property type="match status" value="1"/>
</dbReference>
<organism evidence="3 4">
    <name type="scientific">Halobellus salinus</name>
    <dbReference type="NCBI Taxonomy" id="931585"/>
    <lineage>
        <taxon>Archaea</taxon>
        <taxon>Methanobacteriati</taxon>
        <taxon>Methanobacteriota</taxon>
        <taxon>Stenosarchaea group</taxon>
        <taxon>Halobacteria</taxon>
        <taxon>Halobacteriales</taxon>
        <taxon>Haloferacaceae</taxon>
        <taxon>Halobellus</taxon>
    </lineage>
</organism>
<dbReference type="CDD" id="cd00092">
    <property type="entry name" value="HTH_CRP"/>
    <property type="match status" value="1"/>
</dbReference>
<comment type="caution">
    <text evidence="3">The sequence shown here is derived from an EMBL/GenBank/DDBJ whole genome shotgun (WGS) entry which is preliminary data.</text>
</comment>
<dbReference type="InterPro" id="IPR012318">
    <property type="entry name" value="HTH_CRP"/>
</dbReference>
<dbReference type="PIRSF" id="PIRSF004955">
    <property type="entry name" value="HTH_arch"/>
    <property type="match status" value="1"/>
</dbReference>
<reference evidence="3" key="2">
    <citation type="submission" date="2020-09" db="EMBL/GenBank/DDBJ databases">
        <authorList>
            <person name="Sun Q."/>
            <person name="Ohkuma M."/>
        </authorList>
    </citation>
    <scope>NUCLEOTIDE SEQUENCE</scope>
    <source>
        <strain evidence="3">JCM 14359</strain>
    </source>
</reference>
<accession>A0A830EKQ2</accession>
<dbReference type="InterPro" id="IPR057161">
    <property type="entry name" value="DUF7839"/>
</dbReference>
<evidence type="ECO:0000256" key="1">
    <source>
        <dbReference type="SAM" id="MobiDB-lite"/>
    </source>
</evidence>
<dbReference type="InterPro" id="IPR036388">
    <property type="entry name" value="WH-like_DNA-bd_sf"/>
</dbReference>
<keyword evidence="4" id="KW-1185">Reference proteome</keyword>
<dbReference type="RefSeq" id="WP_188788116.1">
    <property type="nucleotide sequence ID" value="NZ_BMOC01000021.1"/>
</dbReference>
<feature type="domain" description="HTH crp-type" evidence="2">
    <location>
        <begin position="19"/>
        <end position="68"/>
    </location>
</feature>
<dbReference type="SUPFAM" id="SSF46785">
    <property type="entry name" value="Winged helix' DNA-binding domain"/>
    <property type="match status" value="1"/>
</dbReference>
<evidence type="ECO:0000313" key="4">
    <source>
        <dbReference type="Proteomes" id="UP000653099"/>
    </source>
</evidence>
<protein>
    <submittedName>
        <fullName evidence="3">Crp/Fnr family transcriptional regulator</fullName>
    </submittedName>
</protein>
<gene>
    <name evidence="3" type="ORF">GCM10008995_25980</name>
</gene>
<dbReference type="InterPro" id="IPR036390">
    <property type="entry name" value="WH_DNA-bd_sf"/>
</dbReference>
<evidence type="ECO:0000313" key="3">
    <source>
        <dbReference type="EMBL" id="GGJ14922.1"/>
    </source>
</evidence>
<dbReference type="GO" id="GO:0003700">
    <property type="term" value="F:DNA-binding transcription factor activity"/>
    <property type="evidence" value="ECO:0007669"/>
    <property type="project" value="InterPro"/>
</dbReference>
<name>A0A830EKQ2_9EURY</name>
<evidence type="ECO:0000259" key="2">
    <source>
        <dbReference type="SMART" id="SM00419"/>
    </source>
</evidence>
<feature type="compositionally biased region" description="Basic and acidic residues" evidence="1">
    <location>
        <begin position="269"/>
        <end position="278"/>
    </location>
</feature>
<dbReference type="InterPro" id="IPR000835">
    <property type="entry name" value="HTH_MarR-typ"/>
</dbReference>
<reference evidence="3" key="1">
    <citation type="journal article" date="2014" name="Int. J. Syst. Evol. Microbiol.">
        <title>Complete genome sequence of Corynebacterium casei LMG S-19264T (=DSM 44701T), isolated from a smear-ripened cheese.</title>
        <authorList>
            <consortium name="US DOE Joint Genome Institute (JGI-PGF)"/>
            <person name="Walter F."/>
            <person name="Albersmeier A."/>
            <person name="Kalinowski J."/>
            <person name="Ruckert C."/>
        </authorList>
    </citation>
    <scope>NUCLEOTIDE SEQUENCE</scope>
    <source>
        <strain evidence="3">JCM 14359</strain>
    </source>
</reference>
<proteinExistence type="predicted"/>
<dbReference type="PANTHER" id="PTHR43704">
    <property type="entry name" value="BSR5907 PROTEIN"/>
    <property type="match status" value="1"/>
</dbReference>
<dbReference type="EMBL" id="BMOC01000021">
    <property type="protein sequence ID" value="GGJ14922.1"/>
    <property type="molecule type" value="Genomic_DNA"/>
</dbReference>
<feature type="region of interest" description="Disordered" evidence="1">
    <location>
        <begin position="263"/>
        <end position="296"/>
    </location>
</feature>